<comment type="caution">
    <text evidence="8">The sequence shown here is derived from an EMBL/GenBank/DDBJ whole genome shotgun (WGS) entry which is preliminary data.</text>
</comment>
<dbReference type="GO" id="GO:0016705">
    <property type="term" value="F:oxidoreductase activity, acting on paired donors, with incorporation or reduction of molecular oxygen"/>
    <property type="evidence" value="ECO:0007669"/>
    <property type="project" value="InterPro"/>
</dbReference>
<proteinExistence type="inferred from homology"/>
<keyword evidence="6 7" id="KW-0408">Iron</keyword>
<evidence type="ECO:0000256" key="2">
    <source>
        <dbReference type="ARBA" id="ARBA00010617"/>
    </source>
</evidence>
<evidence type="ECO:0000256" key="1">
    <source>
        <dbReference type="ARBA" id="ARBA00004167"/>
    </source>
</evidence>
<accession>A0A540KRU9</accession>
<comment type="subcellular location">
    <subcellularLocation>
        <location evidence="1">Membrane</location>
        <topology evidence="1">Single-pass membrane protein</topology>
    </subcellularLocation>
</comment>
<dbReference type="GO" id="GO:0016125">
    <property type="term" value="P:sterol metabolic process"/>
    <property type="evidence" value="ECO:0007669"/>
    <property type="project" value="TreeGrafter"/>
</dbReference>
<dbReference type="GO" id="GO:0010268">
    <property type="term" value="P:brassinosteroid homeostasis"/>
    <property type="evidence" value="ECO:0007669"/>
    <property type="project" value="TreeGrafter"/>
</dbReference>
<evidence type="ECO:0000256" key="3">
    <source>
        <dbReference type="ARBA" id="ARBA00022692"/>
    </source>
</evidence>
<keyword evidence="9" id="KW-1185">Reference proteome</keyword>
<name>A0A540KRU9_MALBA</name>
<evidence type="ECO:0000256" key="5">
    <source>
        <dbReference type="ARBA" id="ARBA00022989"/>
    </source>
</evidence>
<evidence type="ECO:0000313" key="9">
    <source>
        <dbReference type="Proteomes" id="UP000315295"/>
    </source>
</evidence>
<dbReference type="PROSITE" id="PS00086">
    <property type="entry name" value="CYTOCHROME_P450"/>
    <property type="match status" value="1"/>
</dbReference>
<dbReference type="InterPro" id="IPR036396">
    <property type="entry name" value="Cyt_P450_sf"/>
</dbReference>
<evidence type="ECO:0000256" key="6">
    <source>
        <dbReference type="ARBA" id="ARBA00023004"/>
    </source>
</evidence>
<evidence type="ECO:0008006" key="10">
    <source>
        <dbReference type="Google" id="ProtNLM"/>
    </source>
</evidence>
<dbReference type="Proteomes" id="UP000315295">
    <property type="component" value="Unassembled WGS sequence"/>
</dbReference>
<dbReference type="GO" id="GO:0016020">
    <property type="term" value="C:membrane"/>
    <property type="evidence" value="ECO:0007669"/>
    <property type="project" value="UniProtKB-SubCell"/>
</dbReference>
<evidence type="ECO:0000256" key="4">
    <source>
        <dbReference type="ARBA" id="ARBA00022723"/>
    </source>
</evidence>
<dbReference type="PANTHER" id="PTHR24286">
    <property type="entry name" value="CYTOCHROME P450 26"/>
    <property type="match status" value="1"/>
</dbReference>
<keyword evidence="7" id="KW-0503">Monooxygenase</keyword>
<keyword evidence="7" id="KW-0560">Oxidoreductase</keyword>
<dbReference type="AlphaFoldDB" id="A0A540KRU9"/>
<keyword evidence="7" id="KW-0349">Heme</keyword>
<dbReference type="InterPro" id="IPR001128">
    <property type="entry name" value="Cyt_P450"/>
</dbReference>
<keyword evidence="4 7" id="KW-0479">Metal-binding</keyword>
<dbReference type="GO" id="GO:0020037">
    <property type="term" value="F:heme binding"/>
    <property type="evidence" value="ECO:0007669"/>
    <property type="project" value="InterPro"/>
</dbReference>
<protein>
    <recommendedName>
        <fullName evidence="10">Cytochrome P450</fullName>
    </recommendedName>
</protein>
<reference evidence="8 9" key="1">
    <citation type="journal article" date="2019" name="G3 (Bethesda)">
        <title>Sequencing of a Wild Apple (Malus baccata) Genome Unravels the Differences Between Cultivated and Wild Apple Species Regarding Disease Resistance and Cold Tolerance.</title>
        <authorList>
            <person name="Chen X."/>
        </authorList>
    </citation>
    <scope>NUCLEOTIDE SEQUENCE [LARGE SCALE GENOMIC DNA]</scope>
    <source>
        <strain evidence="9">cv. Shandingzi</strain>
        <tissue evidence="8">Leaves</tissue>
    </source>
</reference>
<dbReference type="InterPro" id="IPR017972">
    <property type="entry name" value="Cyt_P450_CS"/>
</dbReference>
<keyword evidence="5" id="KW-0472">Membrane</keyword>
<dbReference type="Gene3D" id="1.10.630.10">
    <property type="entry name" value="Cytochrome P450"/>
    <property type="match status" value="2"/>
</dbReference>
<keyword evidence="5" id="KW-1133">Transmembrane helix</keyword>
<gene>
    <name evidence="8" type="ORF">C1H46_037501</name>
</gene>
<sequence length="205" mass="23418">MVVDTFLLYCMHLCRKKLEAIFRLELEKKKSQKLVTNDLMDGLMQIKDEEGNKLSDQEVVDNIVSLVEDNMAIKKNKKGDFITSEDVSKMKYTNKVVEETIRMANVSAFIFQTAVREAEYKENFDDPMCFNPDRWNKPAKPGTYEAFGGGTRICAGNMLVRIQLAILLHHLSTGYKWELVNPDAEMSYLADPKPVDGVDITIKKI</sequence>
<dbReference type="PANTHER" id="PTHR24286:SF12">
    <property type="entry name" value="CYTOCHROME P450 FAMILY PROTEIN, EXPRESSED"/>
    <property type="match status" value="1"/>
</dbReference>
<dbReference type="GO" id="GO:0004497">
    <property type="term" value="F:monooxygenase activity"/>
    <property type="evidence" value="ECO:0007669"/>
    <property type="project" value="UniProtKB-KW"/>
</dbReference>
<dbReference type="SUPFAM" id="SSF48264">
    <property type="entry name" value="Cytochrome P450"/>
    <property type="match status" value="1"/>
</dbReference>
<keyword evidence="3" id="KW-0812">Transmembrane</keyword>
<dbReference type="Pfam" id="PF00067">
    <property type="entry name" value="p450"/>
    <property type="match status" value="1"/>
</dbReference>
<dbReference type="STRING" id="106549.A0A540KRU9"/>
<comment type="similarity">
    <text evidence="2 7">Belongs to the cytochrome P450 family.</text>
</comment>
<dbReference type="GO" id="GO:0005506">
    <property type="term" value="F:iron ion binding"/>
    <property type="evidence" value="ECO:0007669"/>
    <property type="project" value="InterPro"/>
</dbReference>
<dbReference type="EMBL" id="VIEB01000995">
    <property type="protein sequence ID" value="TQD76955.1"/>
    <property type="molecule type" value="Genomic_DNA"/>
</dbReference>
<organism evidence="8 9">
    <name type="scientific">Malus baccata</name>
    <name type="common">Siberian crab apple</name>
    <name type="synonym">Pyrus baccata</name>
    <dbReference type="NCBI Taxonomy" id="106549"/>
    <lineage>
        <taxon>Eukaryota</taxon>
        <taxon>Viridiplantae</taxon>
        <taxon>Streptophyta</taxon>
        <taxon>Embryophyta</taxon>
        <taxon>Tracheophyta</taxon>
        <taxon>Spermatophyta</taxon>
        <taxon>Magnoliopsida</taxon>
        <taxon>eudicotyledons</taxon>
        <taxon>Gunneridae</taxon>
        <taxon>Pentapetalae</taxon>
        <taxon>rosids</taxon>
        <taxon>fabids</taxon>
        <taxon>Rosales</taxon>
        <taxon>Rosaceae</taxon>
        <taxon>Amygdaloideae</taxon>
        <taxon>Maleae</taxon>
        <taxon>Malus</taxon>
    </lineage>
</organism>
<evidence type="ECO:0000256" key="7">
    <source>
        <dbReference type="RuleBase" id="RU000461"/>
    </source>
</evidence>
<evidence type="ECO:0000313" key="8">
    <source>
        <dbReference type="EMBL" id="TQD76955.1"/>
    </source>
</evidence>
<dbReference type="GO" id="GO:0016132">
    <property type="term" value="P:brassinosteroid biosynthetic process"/>
    <property type="evidence" value="ECO:0007669"/>
    <property type="project" value="TreeGrafter"/>
</dbReference>